<keyword evidence="6" id="KW-0539">Nucleus</keyword>
<evidence type="ECO:0000256" key="7">
    <source>
        <dbReference type="ARBA" id="ARBA00038226"/>
    </source>
</evidence>
<accession>A0A816QRE6</accession>
<dbReference type="GO" id="GO:0043484">
    <property type="term" value="P:regulation of RNA splicing"/>
    <property type="evidence" value="ECO:0007669"/>
    <property type="project" value="TreeGrafter"/>
</dbReference>
<dbReference type="SMART" id="SM00356">
    <property type="entry name" value="ZnF_C3H1"/>
    <property type="match status" value="5"/>
</dbReference>
<feature type="zinc finger region" description="C3H1-type" evidence="8">
    <location>
        <begin position="600"/>
        <end position="621"/>
    </location>
</feature>
<evidence type="ECO:0000256" key="6">
    <source>
        <dbReference type="ARBA" id="ARBA00023242"/>
    </source>
</evidence>
<gene>
    <name evidence="10" type="ORF">XDN619_LOCUS10838</name>
</gene>
<organism evidence="10 11">
    <name type="scientific">Rotaria magnacalcarata</name>
    <dbReference type="NCBI Taxonomy" id="392030"/>
    <lineage>
        <taxon>Eukaryota</taxon>
        <taxon>Metazoa</taxon>
        <taxon>Spiralia</taxon>
        <taxon>Gnathifera</taxon>
        <taxon>Rotifera</taxon>
        <taxon>Eurotatoria</taxon>
        <taxon>Bdelloidea</taxon>
        <taxon>Philodinida</taxon>
        <taxon>Philodinidae</taxon>
        <taxon>Rotaria</taxon>
    </lineage>
</organism>
<keyword evidence="2 8" id="KW-0479">Metal-binding</keyword>
<dbReference type="PROSITE" id="PS50103">
    <property type="entry name" value="ZF_C3H1"/>
    <property type="match status" value="5"/>
</dbReference>
<dbReference type="PANTHER" id="PTHR12675">
    <property type="entry name" value="MUSCLEBLIND-LIKE PROTEIN"/>
    <property type="match status" value="1"/>
</dbReference>
<dbReference type="InterPro" id="IPR054429">
    <property type="entry name" value="Znf-CCCH_Muscleblind-like"/>
</dbReference>
<feature type="zinc finger region" description="C3H1-type" evidence="8">
    <location>
        <begin position="263"/>
        <end position="291"/>
    </location>
</feature>
<feature type="zinc finger region" description="C3H1-type" evidence="8">
    <location>
        <begin position="73"/>
        <end position="101"/>
    </location>
</feature>
<dbReference type="PANTHER" id="PTHR12675:SF12">
    <property type="entry name" value="PROTEIN MUSCLEBLIND"/>
    <property type="match status" value="1"/>
</dbReference>
<dbReference type="GO" id="GO:0005737">
    <property type="term" value="C:cytoplasm"/>
    <property type="evidence" value="ECO:0007669"/>
    <property type="project" value="TreeGrafter"/>
</dbReference>
<evidence type="ECO:0000256" key="8">
    <source>
        <dbReference type="PROSITE-ProRule" id="PRU00723"/>
    </source>
</evidence>
<evidence type="ECO:0000313" key="11">
    <source>
        <dbReference type="Proteomes" id="UP000663887"/>
    </source>
</evidence>
<reference evidence="10" key="1">
    <citation type="submission" date="2021-02" db="EMBL/GenBank/DDBJ databases">
        <authorList>
            <person name="Nowell W R."/>
        </authorList>
    </citation>
    <scope>NUCLEOTIDE SEQUENCE</scope>
</reference>
<feature type="domain" description="C3H1-type" evidence="9">
    <location>
        <begin position="600"/>
        <end position="621"/>
    </location>
</feature>
<evidence type="ECO:0000256" key="4">
    <source>
        <dbReference type="ARBA" id="ARBA00022771"/>
    </source>
</evidence>
<dbReference type="GO" id="GO:0008270">
    <property type="term" value="F:zinc ion binding"/>
    <property type="evidence" value="ECO:0007669"/>
    <property type="project" value="UniProtKB-KW"/>
</dbReference>
<comment type="similarity">
    <text evidence="7">Belongs to the muscleblind family.</text>
</comment>
<proteinExistence type="inferred from homology"/>
<evidence type="ECO:0000256" key="3">
    <source>
        <dbReference type="ARBA" id="ARBA00022737"/>
    </source>
</evidence>
<dbReference type="AlphaFoldDB" id="A0A816QRE6"/>
<feature type="zinc finger region" description="C3H1-type" evidence="8">
    <location>
        <begin position="303"/>
        <end position="324"/>
    </location>
</feature>
<feature type="zinc finger region" description="C3H1-type" evidence="8">
    <location>
        <begin position="107"/>
        <end position="135"/>
    </location>
</feature>
<keyword evidence="3" id="KW-0677">Repeat</keyword>
<evidence type="ECO:0000256" key="1">
    <source>
        <dbReference type="ARBA" id="ARBA00004123"/>
    </source>
</evidence>
<protein>
    <recommendedName>
        <fullName evidence="9">C3H1-type domain-containing protein</fullName>
    </recommendedName>
</protein>
<dbReference type="Pfam" id="PF22628">
    <property type="entry name" value="zf-CCCH_10"/>
    <property type="match status" value="2"/>
</dbReference>
<feature type="domain" description="C3H1-type" evidence="9">
    <location>
        <begin position="107"/>
        <end position="135"/>
    </location>
</feature>
<evidence type="ECO:0000256" key="5">
    <source>
        <dbReference type="ARBA" id="ARBA00022833"/>
    </source>
</evidence>
<dbReference type="EMBL" id="CAJNRG010004029">
    <property type="protein sequence ID" value="CAF2062590.1"/>
    <property type="molecule type" value="Genomic_DNA"/>
</dbReference>
<evidence type="ECO:0000259" key="9">
    <source>
        <dbReference type="PROSITE" id="PS50103"/>
    </source>
</evidence>
<dbReference type="FunFam" id="3.30.1370.210:FF:000005">
    <property type="entry name" value="Muscleblind, isoform M"/>
    <property type="match status" value="1"/>
</dbReference>
<feature type="domain" description="C3H1-type" evidence="9">
    <location>
        <begin position="303"/>
        <end position="324"/>
    </location>
</feature>
<dbReference type="GO" id="GO:0003723">
    <property type="term" value="F:RNA binding"/>
    <property type="evidence" value="ECO:0007669"/>
    <property type="project" value="TreeGrafter"/>
</dbReference>
<dbReference type="GO" id="GO:0005654">
    <property type="term" value="C:nucleoplasm"/>
    <property type="evidence" value="ECO:0007669"/>
    <property type="project" value="TreeGrafter"/>
</dbReference>
<feature type="domain" description="C3H1-type" evidence="9">
    <location>
        <begin position="263"/>
        <end position="291"/>
    </location>
</feature>
<evidence type="ECO:0000256" key="2">
    <source>
        <dbReference type="ARBA" id="ARBA00022723"/>
    </source>
</evidence>
<comment type="caution">
    <text evidence="10">The sequence shown here is derived from an EMBL/GenBank/DDBJ whole genome shotgun (WGS) entry which is preliminary data.</text>
</comment>
<keyword evidence="5 8" id="KW-0862">Zinc</keyword>
<dbReference type="InterPro" id="IPR000571">
    <property type="entry name" value="Znf_CCCH"/>
</dbReference>
<evidence type="ECO:0000313" key="10">
    <source>
        <dbReference type="EMBL" id="CAF2062590.1"/>
    </source>
</evidence>
<keyword evidence="4 8" id="KW-0863">Zinc-finger</keyword>
<name>A0A816QRE6_9BILA</name>
<feature type="domain" description="C3H1-type" evidence="9">
    <location>
        <begin position="73"/>
        <end position="101"/>
    </location>
</feature>
<dbReference type="Proteomes" id="UP000663887">
    <property type="component" value="Unassembled WGS sequence"/>
</dbReference>
<sequence>MSFSFSATAVDPRGTHFSSTANMHHQQYMSPLTGSSSSSTGGSPTTAMQIPAATVAANMPLLTSIANVKDSRWLTLEVCREFQRGKCTRSEQECKFAHPSAHVEVNSGKVIACFDSLKGKCNRTNPPCKYLHPPQHLRDILLQNGRNNLILRSIAMNIAANQAMYPQTATHLPYPNGAILQNSLQQSASLASYSQLSSAGPAQSALVFNQAGQAFSIPLHATHLQQLTQGTNTTAMYSPDGAQYFQPVTQLAAQQTGPKITRTDRLEVCYDFQHGQCIYTPDTCPYAHPQAHCPLDADGLVTVCVDYVKGKCARETCKYFHPPDHLVAQLKAVKAQSVAAAAAHVYSAAAALQYSPSTFQFVQPVTLNSSQSILSASPTTYVYPQQTSIAPASSSPLQQQNVPEDDGTYANSFVSAYQPYPGHMQTIYARAPSVDLKDSTLMVSTNHDTSSSSSTANDIKAAIDPVSSSITPQTKKRPLEDDTATSGAYLQLPHGTQIIAAPQYIQQQQQTAVNTQHQKRSAVADPKTGIPMAAYPVTTFSYPSASPLPMQFQQPYLTAVPMTYLPSPEIVAAQGALVSVGSSYVTYIDKKGQLLDILPICRDFKSRRCMRPQCKYVHLLEDFVEEKNGYISVCKEAILGNCSKNKCKFIIFVLKNFNGKFFLFNITKLGVQTIIC</sequence>
<comment type="subcellular location">
    <subcellularLocation>
        <location evidence="1">Nucleus</location>
    </subcellularLocation>
</comment>
<dbReference type="Gene3D" id="3.30.1370.210">
    <property type="match status" value="3"/>
</dbReference>